<evidence type="ECO:0000313" key="2">
    <source>
        <dbReference type="Proteomes" id="UP000230750"/>
    </source>
</evidence>
<keyword evidence="2" id="KW-1185">Reference proteome</keyword>
<dbReference type="Proteomes" id="UP000230750">
    <property type="component" value="Unassembled WGS sequence"/>
</dbReference>
<feature type="non-terminal residue" evidence="1">
    <location>
        <position position="93"/>
    </location>
</feature>
<gene>
    <name evidence="1" type="ORF">BSL78_14144</name>
</gene>
<sequence length="93" mass="10534">YYSAADVTEGRSPVMVDEKDISIINSMKMGKIYNRWLGSVNLPSRANTCVVITSIAETVWRTNEIHWEAFLRNCLQLPESKNLTKIEAVSIES</sequence>
<organism evidence="1 2">
    <name type="scientific">Stichopus japonicus</name>
    <name type="common">Sea cucumber</name>
    <dbReference type="NCBI Taxonomy" id="307972"/>
    <lineage>
        <taxon>Eukaryota</taxon>
        <taxon>Metazoa</taxon>
        <taxon>Echinodermata</taxon>
        <taxon>Eleutherozoa</taxon>
        <taxon>Echinozoa</taxon>
        <taxon>Holothuroidea</taxon>
        <taxon>Aspidochirotacea</taxon>
        <taxon>Aspidochirotida</taxon>
        <taxon>Stichopodidae</taxon>
        <taxon>Apostichopus</taxon>
    </lineage>
</organism>
<comment type="caution">
    <text evidence="1">The sequence shown here is derived from an EMBL/GenBank/DDBJ whole genome shotgun (WGS) entry which is preliminary data.</text>
</comment>
<dbReference type="AlphaFoldDB" id="A0A2G8KLV9"/>
<name>A0A2G8KLV9_STIJA</name>
<evidence type="ECO:0000313" key="1">
    <source>
        <dbReference type="EMBL" id="PIK48993.1"/>
    </source>
</evidence>
<proteinExistence type="predicted"/>
<reference evidence="1 2" key="1">
    <citation type="journal article" date="2017" name="PLoS Biol.">
        <title>The sea cucumber genome provides insights into morphological evolution and visceral regeneration.</title>
        <authorList>
            <person name="Zhang X."/>
            <person name="Sun L."/>
            <person name="Yuan J."/>
            <person name="Sun Y."/>
            <person name="Gao Y."/>
            <person name="Zhang L."/>
            <person name="Li S."/>
            <person name="Dai H."/>
            <person name="Hamel J.F."/>
            <person name="Liu C."/>
            <person name="Yu Y."/>
            <person name="Liu S."/>
            <person name="Lin W."/>
            <person name="Guo K."/>
            <person name="Jin S."/>
            <person name="Xu P."/>
            <person name="Storey K.B."/>
            <person name="Huan P."/>
            <person name="Zhang T."/>
            <person name="Zhou Y."/>
            <person name="Zhang J."/>
            <person name="Lin C."/>
            <person name="Li X."/>
            <person name="Xing L."/>
            <person name="Huo D."/>
            <person name="Sun M."/>
            <person name="Wang L."/>
            <person name="Mercier A."/>
            <person name="Li F."/>
            <person name="Yang H."/>
            <person name="Xiang J."/>
        </authorList>
    </citation>
    <scope>NUCLEOTIDE SEQUENCE [LARGE SCALE GENOMIC DNA]</scope>
    <source>
        <strain evidence="1">Shaxun</strain>
        <tissue evidence="1">Muscle</tissue>
    </source>
</reference>
<feature type="non-terminal residue" evidence="1">
    <location>
        <position position="1"/>
    </location>
</feature>
<accession>A0A2G8KLV9</accession>
<dbReference type="EMBL" id="MRZV01000488">
    <property type="protein sequence ID" value="PIK48993.1"/>
    <property type="molecule type" value="Genomic_DNA"/>
</dbReference>
<protein>
    <submittedName>
        <fullName evidence="1">Uncharacterized protein</fullName>
    </submittedName>
</protein>